<comment type="caution">
    <text evidence="3">The sequence shown here is derived from an EMBL/GenBank/DDBJ whole genome shotgun (WGS) entry which is preliminary data.</text>
</comment>
<feature type="domain" description="Nascent polypeptide-associated complex subunit alpha-like UBA" evidence="2">
    <location>
        <begin position="53"/>
        <end position="80"/>
    </location>
</feature>
<dbReference type="PANTHER" id="PTHR31184">
    <property type="entry name" value="HUNTINGTIN-INTERACTING PROTEIN K FAMILY MEMBER"/>
    <property type="match status" value="1"/>
</dbReference>
<dbReference type="PANTHER" id="PTHR31184:SF2">
    <property type="entry name" value="HUNTINGTIN-INTERACTING PROTEIN K"/>
    <property type="match status" value="1"/>
</dbReference>
<dbReference type="InterPro" id="IPR044034">
    <property type="entry name" value="NAC-like_UBA"/>
</dbReference>
<evidence type="ECO:0000313" key="3">
    <source>
        <dbReference type="EMBL" id="KAG7355717.1"/>
    </source>
</evidence>
<name>A0A9K3L5F9_9STRA</name>
<dbReference type="Proteomes" id="UP000693970">
    <property type="component" value="Unassembled WGS sequence"/>
</dbReference>
<protein>
    <recommendedName>
        <fullName evidence="2">Nascent polypeptide-associated complex subunit alpha-like UBA domain-containing protein</fullName>
    </recommendedName>
</protein>
<gene>
    <name evidence="3" type="ORF">IV203_000403</name>
</gene>
<sequence length="102" mass="10902">MTSSAEAEAKQLDSVTDRVDETELDASKAQQAMSALSSSNQQDDGRAMALAAVNISGKDIDVIVDQLEVSRELAEKTLREVALETSGEEVALVAALRKLVHM</sequence>
<evidence type="ECO:0000313" key="4">
    <source>
        <dbReference type="Proteomes" id="UP000693970"/>
    </source>
</evidence>
<dbReference type="Pfam" id="PF19026">
    <property type="entry name" value="UBA_HYPK"/>
    <property type="match status" value="1"/>
</dbReference>
<reference evidence="3" key="1">
    <citation type="journal article" date="2021" name="Sci. Rep.">
        <title>Diploid genomic architecture of Nitzschia inconspicua, an elite biomass production diatom.</title>
        <authorList>
            <person name="Oliver A."/>
            <person name="Podell S."/>
            <person name="Pinowska A."/>
            <person name="Traller J.C."/>
            <person name="Smith S.R."/>
            <person name="McClure R."/>
            <person name="Beliaev A."/>
            <person name="Bohutskyi P."/>
            <person name="Hill E.A."/>
            <person name="Rabines A."/>
            <person name="Zheng H."/>
            <person name="Allen L.Z."/>
            <person name="Kuo A."/>
            <person name="Grigoriev I.V."/>
            <person name="Allen A.E."/>
            <person name="Hazlebeck D."/>
            <person name="Allen E.E."/>
        </authorList>
    </citation>
    <scope>NUCLEOTIDE SEQUENCE</scope>
    <source>
        <strain evidence="3">Hildebrandi</strain>
    </source>
</reference>
<dbReference type="InterPro" id="IPR052617">
    <property type="entry name" value="Huntingtin-int_K"/>
</dbReference>
<organism evidence="3 4">
    <name type="scientific">Nitzschia inconspicua</name>
    <dbReference type="NCBI Taxonomy" id="303405"/>
    <lineage>
        <taxon>Eukaryota</taxon>
        <taxon>Sar</taxon>
        <taxon>Stramenopiles</taxon>
        <taxon>Ochrophyta</taxon>
        <taxon>Bacillariophyta</taxon>
        <taxon>Bacillariophyceae</taxon>
        <taxon>Bacillariophycidae</taxon>
        <taxon>Bacillariales</taxon>
        <taxon>Bacillariaceae</taxon>
        <taxon>Nitzschia</taxon>
    </lineage>
</organism>
<dbReference type="GO" id="GO:0050821">
    <property type="term" value="P:protein stabilization"/>
    <property type="evidence" value="ECO:0007669"/>
    <property type="project" value="TreeGrafter"/>
</dbReference>
<dbReference type="OrthoDB" id="285219at2759"/>
<accession>A0A9K3L5F9</accession>
<evidence type="ECO:0000256" key="1">
    <source>
        <dbReference type="SAM" id="MobiDB-lite"/>
    </source>
</evidence>
<feature type="compositionally biased region" description="Polar residues" evidence="1">
    <location>
        <begin position="28"/>
        <end position="42"/>
    </location>
</feature>
<reference evidence="3" key="2">
    <citation type="submission" date="2021-04" db="EMBL/GenBank/DDBJ databases">
        <authorList>
            <person name="Podell S."/>
        </authorList>
    </citation>
    <scope>NUCLEOTIDE SEQUENCE</scope>
    <source>
        <strain evidence="3">Hildebrandi</strain>
    </source>
</reference>
<proteinExistence type="predicted"/>
<feature type="compositionally biased region" description="Basic and acidic residues" evidence="1">
    <location>
        <begin position="7"/>
        <end position="21"/>
    </location>
</feature>
<feature type="region of interest" description="Disordered" evidence="1">
    <location>
        <begin position="1"/>
        <end position="44"/>
    </location>
</feature>
<dbReference type="AlphaFoldDB" id="A0A9K3L5F9"/>
<keyword evidence="4" id="KW-1185">Reference proteome</keyword>
<evidence type="ECO:0000259" key="2">
    <source>
        <dbReference type="Pfam" id="PF19026"/>
    </source>
</evidence>
<dbReference type="EMBL" id="JAGRRH010000015">
    <property type="protein sequence ID" value="KAG7355717.1"/>
    <property type="molecule type" value="Genomic_DNA"/>
</dbReference>